<evidence type="ECO:0000313" key="9">
    <source>
        <dbReference type="EMBL" id="NWT37486.1"/>
    </source>
</evidence>
<evidence type="ECO:0000256" key="4">
    <source>
        <dbReference type="ARBA" id="ARBA00023125"/>
    </source>
</evidence>
<reference evidence="9 10" key="1">
    <citation type="submission" date="2019-09" db="EMBL/GenBank/DDBJ databases">
        <title>Bird 10,000 Genomes (B10K) Project - Family phase.</title>
        <authorList>
            <person name="Zhang G."/>
        </authorList>
    </citation>
    <scope>NUCLEOTIDE SEQUENCE [LARGE SCALE GENOMIC DNA]</scope>
    <source>
        <strain evidence="9">B10K-DU-021-33</strain>
        <tissue evidence="9">Mixed tissue sample</tissue>
    </source>
</reference>
<accession>A0A7K5N2X8</accession>
<dbReference type="AlphaFoldDB" id="A0A7K5N2X8"/>
<dbReference type="Gene3D" id="1.10.10.10">
    <property type="entry name" value="Winged helix-like DNA-binding domain superfamily/Winged helix DNA-binding domain"/>
    <property type="match status" value="1"/>
</dbReference>
<dbReference type="GO" id="GO:0005634">
    <property type="term" value="C:nucleus"/>
    <property type="evidence" value="ECO:0007669"/>
    <property type="project" value="UniProtKB-SubCell"/>
</dbReference>
<dbReference type="SUPFAM" id="SSF46785">
    <property type="entry name" value="Winged helix' DNA-binding domain"/>
    <property type="match status" value="1"/>
</dbReference>
<comment type="caution">
    <text evidence="9">The sequence shown here is derived from an EMBL/GenBank/DDBJ whole genome shotgun (WGS) entry which is preliminary data.</text>
</comment>
<evidence type="ECO:0000256" key="1">
    <source>
        <dbReference type="ARBA" id="ARBA00004123"/>
    </source>
</evidence>
<dbReference type="Pfam" id="PF00447">
    <property type="entry name" value="HSF_DNA-bind"/>
    <property type="match status" value="1"/>
</dbReference>
<evidence type="ECO:0000256" key="3">
    <source>
        <dbReference type="ARBA" id="ARBA00023015"/>
    </source>
</evidence>
<keyword evidence="4" id="KW-0238">DNA-binding</keyword>
<dbReference type="SMART" id="SM00415">
    <property type="entry name" value="HSF"/>
    <property type="match status" value="1"/>
</dbReference>
<dbReference type="InterPro" id="IPR036390">
    <property type="entry name" value="WH_DNA-bd_sf"/>
</dbReference>
<keyword evidence="10" id="KW-1185">Reference proteome</keyword>
<evidence type="ECO:0000313" key="10">
    <source>
        <dbReference type="Proteomes" id="UP000524558"/>
    </source>
</evidence>
<organism evidence="9 10">
    <name type="scientific">Chroicocephalus maculipennis</name>
    <name type="common">Brown-hooded gull</name>
    <name type="synonym">Larus maculipennis</name>
    <dbReference type="NCBI Taxonomy" id="287016"/>
    <lineage>
        <taxon>Eukaryota</taxon>
        <taxon>Metazoa</taxon>
        <taxon>Chordata</taxon>
        <taxon>Craniata</taxon>
        <taxon>Vertebrata</taxon>
        <taxon>Euteleostomi</taxon>
        <taxon>Archelosauria</taxon>
        <taxon>Archosauria</taxon>
        <taxon>Dinosauria</taxon>
        <taxon>Saurischia</taxon>
        <taxon>Theropoda</taxon>
        <taxon>Coelurosauria</taxon>
        <taxon>Aves</taxon>
        <taxon>Neognathae</taxon>
        <taxon>Neoaves</taxon>
        <taxon>Charadriiformes</taxon>
        <taxon>Laridae</taxon>
        <taxon>Chroicocephalus</taxon>
    </lineage>
</organism>
<evidence type="ECO:0000259" key="8">
    <source>
        <dbReference type="SMART" id="SM00415"/>
    </source>
</evidence>
<dbReference type="GO" id="GO:0043565">
    <property type="term" value="F:sequence-specific DNA binding"/>
    <property type="evidence" value="ECO:0007669"/>
    <property type="project" value="InterPro"/>
</dbReference>
<dbReference type="PANTHER" id="PTHR10015">
    <property type="entry name" value="HEAT SHOCK TRANSCRIPTION FACTOR"/>
    <property type="match status" value="1"/>
</dbReference>
<dbReference type="InterPro" id="IPR036388">
    <property type="entry name" value="WH-like_DNA-bd_sf"/>
</dbReference>
<evidence type="ECO:0000256" key="7">
    <source>
        <dbReference type="RuleBase" id="RU004020"/>
    </source>
</evidence>
<evidence type="ECO:0000256" key="2">
    <source>
        <dbReference type="ARBA" id="ARBA00006403"/>
    </source>
</evidence>
<evidence type="ECO:0000256" key="6">
    <source>
        <dbReference type="ARBA" id="ARBA00023242"/>
    </source>
</evidence>
<feature type="non-terminal residue" evidence="9">
    <location>
        <position position="1"/>
    </location>
</feature>
<gene>
    <name evidence="9" type="primary">Hsfy1_1</name>
    <name evidence="9" type="ORF">CHRMAC_R08831</name>
</gene>
<dbReference type="EMBL" id="VYZF01000120">
    <property type="protein sequence ID" value="NWT37486.1"/>
    <property type="molecule type" value="Genomic_DNA"/>
</dbReference>
<dbReference type="GO" id="GO:0003700">
    <property type="term" value="F:DNA-binding transcription factor activity"/>
    <property type="evidence" value="ECO:0007669"/>
    <property type="project" value="InterPro"/>
</dbReference>
<sequence>ALHFPQKLWKVVESLQFQSIWWSADGKCVAINEGLFKEEVLGGGRPQQVFGMNSMKSFLRQTNLYGFTKQRQDFQRSASLPEFLAEEAAASAHSQILYYYNPSFHRDHPHLLASCKRR</sequence>
<keyword evidence="6" id="KW-0539">Nucleus</keyword>
<protein>
    <submittedName>
        <fullName evidence="9">HSFY1 protein</fullName>
    </submittedName>
</protein>
<dbReference type="FunFam" id="1.10.10.10:FF:000349">
    <property type="entry name" value="Heat shock transcription factor, Y-linked"/>
    <property type="match status" value="1"/>
</dbReference>
<dbReference type="Proteomes" id="UP000524558">
    <property type="component" value="Unassembled WGS sequence"/>
</dbReference>
<dbReference type="PANTHER" id="PTHR10015:SF336">
    <property type="entry name" value="HEAT SHOCK TRANSCRIPTION FACTOR, Y-LINKED"/>
    <property type="match status" value="1"/>
</dbReference>
<evidence type="ECO:0000256" key="5">
    <source>
        <dbReference type="ARBA" id="ARBA00023163"/>
    </source>
</evidence>
<name>A0A7K5N2X8_CHRMC</name>
<keyword evidence="5" id="KW-0804">Transcription</keyword>
<comment type="similarity">
    <text evidence="2 7">Belongs to the HSF family.</text>
</comment>
<feature type="domain" description="HSF-type DNA-binding" evidence="8">
    <location>
        <begin position="3"/>
        <end position="118"/>
    </location>
</feature>
<keyword evidence="3" id="KW-0805">Transcription regulation</keyword>
<comment type="subcellular location">
    <subcellularLocation>
        <location evidence="1">Nucleus</location>
    </subcellularLocation>
</comment>
<dbReference type="InterPro" id="IPR000232">
    <property type="entry name" value="HSF_DNA-bd"/>
</dbReference>
<feature type="non-terminal residue" evidence="9">
    <location>
        <position position="118"/>
    </location>
</feature>
<proteinExistence type="inferred from homology"/>